<dbReference type="EMBL" id="JBHULB010000083">
    <property type="protein sequence ID" value="MFD2589070.1"/>
    <property type="molecule type" value="Genomic_DNA"/>
</dbReference>
<accession>A0ABW5N081</accession>
<sequence length="291" mass="31045">MKKIHKLITICLFALFLANCEDNEKYPLPVVQEGAFVLVDITSTLIDVTQIESSAYAGRLQDTRGNIDSHTFEVRSVVAGVASDYVPVYTTTTFPAEFAITAGDIAAALGVDIATFPPGTRFDFVGKSTTDNGDVVTFNSLNADLQAELGQRQAYNLQTFISCPVSVDEIAGTYLVQAGAFRAFFGETTDVRTVVAGPGSSQITIVEGEYTNTGGDPLILDIDFSTGIITGGGKDADGNAALAWAEGVNGLPENTYLVEGGFFFSCVGVIDLQTNFSPFNGNSHRFQLQKQ</sequence>
<evidence type="ECO:0000313" key="1">
    <source>
        <dbReference type="EMBL" id="MFD2589070.1"/>
    </source>
</evidence>
<name>A0ABW5N081_9FLAO</name>
<dbReference type="Proteomes" id="UP001597526">
    <property type="component" value="Unassembled WGS sequence"/>
</dbReference>
<proteinExistence type="predicted"/>
<comment type="caution">
    <text evidence="1">The sequence shown here is derived from an EMBL/GenBank/DDBJ whole genome shotgun (WGS) entry which is preliminary data.</text>
</comment>
<organism evidence="1 2">
    <name type="scientific">Croceitalea marina</name>
    <dbReference type="NCBI Taxonomy" id="1775166"/>
    <lineage>
        <taxon>Bacteria</taxon>
        <taxon>Pseudomonadati</taxon>
        <taxon>Bacteroidota</taxon>
        <taxon>Flavobacteriia</taxon>
        <taxon>Flavobacteriales</taxon>
        <taxon>Flavobacteriaceae</taxon>
        <taxon>Croceitalea</taxon>
    </lineage>
</organism>
<keyword evidence="2" id="KW-1185">Reference proteome</keyword>
<evidence type="ECO:0008006" key="3">
    <source>
        <dbReference type="Google" id="ProtNLM"/>
    </source>
</evidence>
<dbReference type="RefSeq" id="WP_377768546.1">
    <property type="nucleotide sequence ID" value="NZ_JBHULB010000083.1"/>
</dbReference>
<evidence type="ECO:0000313" key="2">
    <source>
        <dbReference type="Proteomes" id="UP001597526"/>
    </source>
</evidence>
<gene>
    <name evidence="1" type="ORF">ACFSQJ_19245</name>
</gene>
<reference evidence="2" key="1">
    <citation type="journal article" date="2019" name="Int. J. Syst. Evol. Microbiol.">
        <title>The Global Catalogue of Microorganisms (GCM) 10K type strain sequencing project: providing services to taxonomists for standard genome sequencing and annotation.</title>
        <authorList>
            <consortium name="The Broad Institute Genomics Platform"/>
            <consortium name="The Broad Institute Genome Sequencing Center for Infectious Disease"/>
            <person name="Wu L."/>
            <person name="Ma J."/>
        </authorList>
    </citation>
    <scope>NUCLEOTIDE SEQUENCE [LARGE SCALE GENOMIC DNA]</scope>
    <source>
        <strain evidence="2">KCTC 52368</strain>
    </source>
</reference>
<protein>
    <recommendedName>
        <fullName evidence="3">DUF1735 domain-containing protein</fullName>
    </recommendedName>
</protein>